<proteinExistence type="predicted"/>
<evidence type="ECO:0000313" key="2">
    <source>
        <dbReference type="Proteomes" id="UP000230556"/>
    </source>
</evidence>
<dbReference type="Proteomes" id="UP000230556">
    <property type="component" value="Unassembled WGS sequence"/>
</dbReference>
<comment type="caution">
    <text evidence="1">The sequence shown here is derived from an EMBL/GenBank/DDBJ whole genome shotgun (WGS) entry which is preliminary data.</text>
</comment>
<organism evidence="1 2">
    <name type="scientific">Candidatus Collierbacteria bacterium CG17_big_fil_post_rev_8_21_14_2_50_45_7</name>
    <dbReference type="NCBI Taxonomy" id="1974536"/>
    <lineage>
        <taxon>Bacteria</taxon>
        <taxon>Candidatus Collieribacteriota</taxon>
    </lineage>
</organism>
<sequence>MQNKFPKGQVGLLLLVVMGIVVALVMSVASRSLSDTVLSRQERESSAAFAVAETGVERALNILRTTPGSVNDTKFDVGGFVEGNYRVDSMTSYNLYVKELDVAQLDVAGFTGDLEISWTKKGASNEDLVCGTEGSGGSSSAIEVTAINGATMAVTRNYYNSFNSCGFSNGFASSADGGTKYLSRVSYYVVAGTTILRIKPIYSGATISVAGSSLPTQLYLIKSRAVGGDAQKEIEVTRGLNASPAIFDFALMAGGVITHL</sequence>
<accession>A0A2M7FQE7</accession>
<evidence type="ECO:0000313" key="1">
    <source>
        <dbReference type="EMBL" id="PIW08185.1"/>
    </source>
</evidence>
<dbReference type="AlphaFoldDB" id="A0A2M7FQE7"/>
<gene>
    <name evidence="1" type="ORF">COW38_01260</name>
</gene>
<name>A0A2M7FQE7_9BACT</name>
<reference evidence="2" key="1">
    <citation type="submission" date="2017-09" db="EMBL/GenBank/DDBJ databases">
        <title>Depth-based differentiation of microbial function through sediment-hosted aquifers and enrichment of novel symbionts in the deep terrestrial subsurface.</title>
        <authorList>
            <person name="Probst A.J."/>
            <person name="Ladd B."/>
            <person name="Jarett J.K."/>
            <person name="Geller-Mcgrath D.E."/>
            <person name="Sieber C.M.K."/>
            <person name="Emerson J.B."/>
            <person name="Anantharaman K."/>
            <person name="Thomas B.C."/>
            <person name="Malmstrom R."/>
            <person name="Stieglmeier M."/>
            <person name="Klingl A."/>
            <person name="Woyke T."/>
            <person name="Ryan C.M."/>
            <person name="Banfield J.F."/>
        </authorList>
    </citation>
    <scope>NUCLEOTIDE SEQUENCE [LARGE SCALE GENOMIC DNA]</scope>
</reference>
<dbReference type="EMBL" id="PFFO01000060">
    <property type="protein sequence ID" value="PIW08185.1"/>
    <property type="molecule type" value="Genomic_DNA"/>
</dbReference>
<evidence type="ECO:0008006" key="3">
    <source>
        <dbReference type="Google" id="ProtNLM"/>
    </source>
</evidence>
<protein>
    <recommendedName>
        <fullName evidence="3">Type 4 fimbrial biogenesis protein PilX N-terminal domain-containing protein</fullName>
    </recommendedName>
</protein>